<feature type="region of interest" description="Disordered" evidence="2">
    <location>
        <begin position="155"/>
        <end position="174"/>
    </location>
</feature>
<name>A0A927RJJ1_9ACTN</name>
<dbReference type="GO" id="GO:0003677">
    <property type="term" value="F:DNA binding"/>
    <property type="evidence" value="ECO:0007669"/>
    <property type="project" value="UniProtKB-KW"/>
</dbReference>
<dbReference type="PANTHER" id="PTHR30204">
    <property type="entry name" value="REDOX-CYCLING DRUG-SENSING TRANSCRIPTIONAL ACTIVATOR SOXR"/>
    <property type="match status" value="1"/>
</dbReference>
<keyword evidence="3" id="KW-0812">Transmembrane</keyword>
<evidence type="ECO:0000256" key="1">
    <source>
        <dbReference type="ARBA" id="ARBA00023125"/>
    </source>
</evidence>
<protein>
    <submittedName>
        <fullName evidence="5">DNA-binding transcriptional MerR regulator</fullName>
    </submittedName>
</protein>
<dbReference type="InterPro" id="IPR000551">
    <property type="entry name" value="MerR-type_HTH_dom"/>
</dbReference>
<dbReference type="InterPro" id="IPR047057">
    <property type="entry name" value="MerR_fam"/>
</dbReference>
<keyword evidence="1 5" id="KW-0238">DNA-binding</keyword>
<dbReference type="SMART" id="SM00422">
    <property type="entry name" value="HTH_MERR"/>
    <property type="match status" value="1"/>
</dbReference>
<feature type="transmembrane region" description="Helical" evidence="3">
    <location>
        <begin position="24"/>
        <end position="45"/>
    </location>
</feature>
<dbReference type="EMBL" id="JADBEM010000001">
    <property type="protein sequence ID" value="MBE1605703.1"/>
    <property type="molecule type" value="Genomic_DNA"/>
</dbReference>
<evidence type="ECO:0000256" key="3">
    <source>
        <dbReference type="SAM" id="Phobius"/>
    </source>
</evidence>
<accession>A0A927RJJ1</accession>
<sequence length="309" mass="33471">MPDNEGTTASEASRLVTSLSLSQGSVLACWAVGLLVLGGGVVSTFMRDNQAGTAALVLVGGLLILVALMRRIPLRFEVAGTKVDATYEIDMAFDAGRDAGVREGLEVAVEEVRSSVERGDAKTELLDELWREIEMRLGRWSRGSQPFDMLTAQQNEGGVPASNEGDDRNAKRTSQAAHAISYDAMATAAVVGITQRQLDYWAHTGLVEPSVTLGASVQHARYSFRDVLLLKVIKRLLDAGVSLPQIRTVIVHLKERPTNALRETTLVSDGQSVYEATSPDEVIELLQNGRATFGIALGRLLREVEQELN</sequence>
<dbReference type="AlphaFoldDB" id="A0A927RJJ1"/>
<dbReference type="RefSeq" id="WP_337917624.1">
    <property type="nucleotide sequence ID" value="NZ_BAABJL010000015.1"/>
</dbReference>
<evidence type="ECO:0000313" key="5">
    <source>
        <dbReference type="EMBL" id="MBE1605703.1"/>
    </source>
</evidence>
<keyword evidence="3" id="KW-0472">Membrane</keyword>
<dbReference type="Proteomes" id="UP000638648">
    <property type="component" value="Unassembled WGS sequence"/>
</dbReference>
<proteinExistence type="predicted"/>
<dbReference type="GO" id="GO:0003700">
    <property type="term" value="F:DNA-binding transcription factor activity"/>
    <property type="evidence" value="ECO:0007669"/>
    <property type="project" value="InterPro"/>
</dbReference>
<dbReference type="InterPro" id="IPR009061">
    <property type="entry name" value="DNA-bd_dom_put_sf"/>
</dbReference>
<dbReference type="Gene3D" id="1.10.1660.10">
    <property type="match status" value="1"/>
</dbReference>
<comment type="caution">
    <text evidence="5">The sequence shown here is derived from an EMBL/GenBank/DDBJ whole genome shotgun (WGS) entry which is preliminary data.</text>
</comment>
<evidence type="ECO:0000256" key="2">
    <source>
        <dbReference type="SAM" id="MobiDB-lite"/>
    </source>
</evidence>
<evidence type="ECO:0000259" key="4">
    <source>
        <dbReference type="SMART" id="SM00422"/>
    </source>
</evidence>
<dbReference type="SUPFAM" id="SSF46955">
    <property type="entry name" value="Putative DNA-binding domain"/>
    <property type="match status" value="1"/>
</dbReference>
<gene>
    <name evidence="5" type="ORF">HEB94_002551</name>
</gene>
<reference evidence="5" key="1">
    <citation type="submission" date="2020-10" db="EMBL/GenBank/DDBJ databases">
        <title>Sequencing the genomes of 1000 actinobacteria strains.</title>
        <authorList>
            <person name="Klenk H.-P."/>
        </authorList>
    </citation>
    <scope>NUCLEOTIDE SEQUENCE</scope>
    <source>
        <strain evidence="5">DSM 45354</strain>
    </source>
</reference>
<dbReference type="Pfam" id="PF13411">
    <property type="entry name" value="MerR_1"/>
    <property type="match status" value="1"/>
</dbReference>
<feature type="domain" description="HTH merR-type" evidence="4">
    <location>
        <begin position="188"/>
        <end position="253"/>
    </location>
</feature>
<dbReference type="PANTHER" id="PTHR30204:SF3">
    <property type="entry name" value="HTH MERR-TYPE DOMAIN-CONTAINING PROTEIN"/>
    <property type="match status" value="1"/>
</dbReference>
<evidence type="ECO:0000313" key="6">
    <source>
        <dbReference type="Proteomes" id="UP000638648"/>
    </source>
</evidence>
<keyword evidence="3" id="KW-1133">Transmembrane helix</keyword>
<feature type="transmembrane region" description="Helical" evidence="3">
    <location>
        <begin position="51"/>
        <end position="69"/>
    </location>
</feature>
<keyword evidence="6" id="KW-1185">Reference proteome</keyword>
<organism evidence="5 6">
    <name type="scientific">Actinopolymorpha pittospori</name>
    <dbReference type="NCBI Taxonomy" id="648752"/>
    <lineage>
        <taxon>Bacteria</taxon>
        <taxon>Bacillati</taxon>
        <taxon>Actinomycetota</taxon>
        <taxon>Actinomycetes</taxon>
        <taxon>Propionibacteriales</taxon>
        <taxon>Actinopolymorphaceae</taxon>
        <taxon>Actinopolymorpha</taxon>
    </lineage>
</organism>